<comment type="caution">
    <text evidence="5">The sequence shown here is derived from an EMBL/GenBank/DDBJ whole genome shotgun (WGS) entry which is preliminary data.</text>
</comment>
<dbReference type="EMBL" id="SNWR01000001">
    <property type="protein sequence ID" value="TDO42038.1"/>
    <property type="molecule type" value="Genomic_DNA"/>
</dbReference>
<dbReference type="CDD" id="cd00761">
    <property type="entry name" value="Glyco_tranf_GTA_type"/>
    <property type="match status" value="1"/>
</dbReference>
<comment type="similarity">
    <text evidence="1">Belongs to the glycosyltransferase 2 family.</text>
</comment>
<accession>A0A4V3C8Q4</accession>
<evidence type="ECO:0000313" key="5">
    <source>
        <dbReference type="EMBL" id="TDO42038.1"/>
    </source>
</evidence>
<evidence type="ECO:0000256" key="2">
    <source>
        <dbReference type="ARBA" id="ARBA00022676"/>
    </source>
</evidence>
<feature type="domain" description="Glycosyltransferase 2-like" evidence="4">
    <location>
        <begin position="7"/>
        <end position="159"/>
    </location>
</feature>
<evidence type="ECO:0000259" key="4">
    <source>
        <dbReference type="Pfam" id="PF00535"/>
    </source>
</evidence>
<gene>
    <name evidence="5" type="ORF">C8E87_5801</name>
</gene>
<organism evidence="5 6">
    <name type="scientific">Paractinoplanes brasiliensis</name>
    <dbReference type="NCBI Taxonomy" id="52695"/>
    <lineage>
        <taxon>Bacteria</taxon>
        <taxon>Bacillati</taxon>
        <taxon>Actinomycetota</taxon>
        <taxon>Actinomycetes</taxon>
        <taxon>Micromonosporales</taxon>
        <taxon>Micromonosporaceae</taxon>
        <taxon>Paractinoplanes</taxon>
    </lineage>
</organism>
<dbReference type="InterPro" id="IPR001173">
    <property type="entry name" value="Glyco_trans_2-like"/>
</dbReference>
<name>A0A4V3C8Q4_9ACTN</name>
<dbReference type="AlphaFoldDB" id="A0A4V3C8Q4"/>
<protein>
    <submittedName>
        <fullName evidence="5">Glycosyl transferase family 2</fullName>
    </submittedName>
</protein>
<dbReference type="RefSeq" id="WP_133875980.1">
    <property type="nucleotide sequence ID" value="NZ_BOMD01000112.1"/>
</dbReference>
<reference evidence="5 6" key="1">
    <citation type="submission" date="2019-03" db="EMBL/GenBank/DDBJ databases">
        <title>Sequencing the genomes of 1000 actinobacteria strains.</title>
        <authorList>
            <person name="Klenk H.-P."/>
        </authorList>
    </citation>
    <scope>NUCLEOTIDE SEQUENCE [LARGE SCALE GENOMIC DNA]</scope>
    <source>
        <strain evidence="5 6">DSM 43805</strain>
    </source>
</reference>
<dbReference type="PANTHER" id="PTHR43685">
    <property type="entry name" value="GLYCOSYLTRANSFERASE"/>
    <property type="match status" value="1"/>
</dbReference>
<dbReference type="Pfam" id="PF00535">
    <property type="entry name" value="Glycos_transf_2"/>
    <property type="match status" value="1"/>
</dbReference>
<evidence type="ECO:0000256" key="1">
    <source>
        <dbReference type="ARBA" id="ARBA00006739"/>
    </source>
</evidence>
<evidence type="ECO:0000313" key="6">
    <source>
        <dbReference type="Proteomes" id="UP000294901"/>
    </source>
</evidence>
<dbReference type="Proteomes" id="UP000294901">
    <property type="component" value="Unassembled WGS sequence"/>
</dbReference>
<sequence>MVAAIDIICASWNRSEAIRPTIDSVLAQSFTDWRLIVVSDGSTDDTDDVVRSYTDPRVQLIRSRRYGQAGGPRNDGLAISTAPAIAYLDDDDRWMPDHLAVLQRAFESGARLVSTASFGVNQEGVEQYRTDVLNLVWHPDLQLLWPIYEPSRVGHVRGLPESVGGWTTDQNGFEDWDMWLRLADAGERFTPLPDRTVVMYLSDNSLRHRKELKYWIDLGALPDESACDELTRRLRVPEVQDELRAMFCAASTEFHVDRAKLGELCMPAEVTIDMIVERLEALAKDTSIGMLQDLKFVPEDGEFRVVKPLQCTTDWHADRLRDYLLRHDSERMDFVRRLIKEIAPRG</sequence>
<dbReference type="OrthoDB" id="3177103at2"/>
<dbReference type="PANTHER" id="PTHR43685:SF5">
    <property type="entry name" value="GLYCOSYLTRANSFERASE EPSE-RELATED"/>
    <property type="match status" value="1"/>
</dbReference>
<dbReference type="SUPFAM" id="SSF53448">
    <property type="entry name" value="Nucleotide-diphospho-sugar transferases"/>
    <property type="match status" value="1"/>
</dbReference>
<proteinExistence type="inferred from homology"/>
<evidence type="ECO:0000256" key="3">
    <source>
        <dbReference type="ARBA" id="ARBA00022679"/>
    </source>
</evidence>
<dbReference type="GO" id="GO:0016757">
    <property type="term" value="F:glycosyltransferase activity"/>
    <property type="evidence" value="ECO:0007669"/>
    <property type="project" value="UniProtKB-KW"/>
</dbReference>
<dbReference type="Gene3D" id="3.90.550.10">
    <property type="entry name" value="Spore Coat Polysaccharide Biosynthesis Protein SpsA, Chain A"/>
    <property type="match status" value="1"/>
</dbReference>
<dbReference type="InterPro" id="IPR029044">
    <property type="entry name" value="Nucleotide-diphossugar_trans"/>
</dbReference>
<keyword evidence="3 5" id="KW-0808">Transferase</keyword>
<keyword evidence="2" id="KW-0328">Glycosyltransferase</keyword>
<keyword evidence="6" id="KW-1185">Reference proteome</keyword>
<dbReference type="InterPro" id="IPR050834">
    <property type="entry name" value="Glycosyltransf_2"/>
</dbReference>